<dbReference type="RefSeq" id="XP_020660944.2">
    <property type="nucleotide sequence ID" value="XM_020805285.2"/>
</dbReference>
<feature type="region of interest" description="Disordered" evidence="5">
    <location>
        <begin position="55"/>
        <end position="74"/>
    </location>
</feature>
<evidence type="ECO:0000256" key="3">
    <source>
        <dbReference type="ARBA" id="ARBA00022553"/>
    </source>
</evidence>
<keyword evidence="2" id="KW-0963">Cytoplasm</keyword>
<feature type="region of interest" description="Disordered" evidence="5">
    <location>
        <begin position="210"/>
        <end position="287"/>
    </location>
</feature>
<feature type="compositionally biased region" description="Polar residues" evidence="5">
    <location>
        <begin position="237"/>
        <end position="248"/>
    </location>
</feature>
<evidence type="ECO:0000313" key="9">
    <source>
        <dbReference type="RefSeq" id="XP_072853571.1"/>
    </source>
</evidence>
<evidence type="ECO:0000256" key="2">
    <source>
        <dbReference type="ARBA" id="ARBA00022490"/>
    </source>
</evidence>
<organism evidence="7 9">
    <name type="scientific">Pogona vitticeps</name>
    <name type="common">central bearded dragon</name>
    <dbReference type="NCBI Taxonomy" id="103695"/>
    <lineage>
        <taxon>Eukaryota</taxon>
        <taxon>Metazoa</taxon>
        <taxon>Chordata</taxon>
        <taxon>Craniata</taxon>
        <taxon>Vertebrata</taxon>
        <taxon>Euteleostomi</taxon>
        <taxon>Lepidosauria</taxon>
        <taxon>Squamata</taxon>
        <taxon>Bifurcata</taxon>
        <taxon>Unidentata</taxon>
        <taxon>Episquamata</taxon>
        <taxon>Toxicofera</taxon>
        <taxon>Iguania</taxon>
        <taxon>Acrodonta</taxon>
        <taxon>Agamidae</taxon>
        <taxon>Amphibolurinae</taxon>
        <taxon>Pogona</taxon>
    </lineage>
</organism>
<feature type="compositionally biased region" description="Low complexity" evidence="5">
    <location>
        <begin position="210"/>
        <end position="220"/>
    </location>
</feature>
<feature type="compositionally biased region" description="Polar residues" evidence="5">
    <location>
        <begin position="268"/>
        <end position="283"/>
    </location>
</feature>
<dbReference type="Proteomes" id="UP001652642">
    <property type="component" value="Chromosome 4"/>
</dbReference>
<evidence type="ECO:0000256" key="1">
    <source>
        <dbReference type="ARBA" id="ARBA00004245"/>
    </source>
</evidence>
<dbReference type="RefSeq" id="XP_072853571.1">
    <property type="nucleotide sequence ID" value="XM_072997470.1"/>
</dbReference>
<comment type="subcellular location">
    <subcellularLocation>
        <location evidence="1">Cytoplasm</location>
        <location evidence="1">Cytoskeleton</location>
    </subcellularLocation>
</comment>
<evidence type="ECO:0000256" key="5">
    <source>
        <dbReference type="SAM" id="MobiDB-lite"/>
    </source>
</evidence>
<feature type="domain" description="G2 and S phase-expressed protein 1 N-terminal" evidence="6">
    <location>
        <begin position="8"/>
        <end position="98"/>
    </location>
</feature>
<dbReference type="Pfam" id="PF15259">
    <property type="entry name" value="GTSE1_N"/>
    <property type="match status" value="1"/>
</dbReference>
<feature type="compositionally biased region" description="Polar residues" evidence="5">
    <location>
        <begin position="402"/>
        <end position="417"/>
    </location>
</feature>
<dbReference type="GeneID" id="110085281"/>
<dbReference type="InterPro" id="IPR026657">
    <property type="entry name" value="DDA3/GTSE-1"/>
</dbReference>
<keyword evidence="3" id="KW-0597">Phosphoprotein</keyword>
<protein>
    <submittedName>
        <fullName evidence="8 9">Proline/serine-rich coiled-coil protein 1 isoform X1</fullName>
    </submittedName>
</protein>
<keyword evidence="7" id="KW-1185">Reference proteome</keyword>
<dbReference type="PANTHER" id="PTHR21584">
    <property type="entry name" value="DIFFERENTIAL DISPLAY AND ACTIVATED BY P53 DDA3 /G2 S PHASE EXPRESSED 1"/>
    <property type="match status" value="1"/>
</dbReference>
<dbReference type="OrthoDB" id="9448335at2759"/>
<evidence type="ECO:0000313" key="7">
    <source>
        <dbReference type="Proteomes" id="UP001652642"/>
    </source>
</evidence>
<dbReference type="PANTHER" id="PTHR21584:SF1">
    <property type="entry name" value="PROLINE_SERINE-RICH COILED-COIL PROTEIN 1"/>
    <property type="match status" value="1"/>
</dbReference>
<evidence type="ECO:0000259" key="6">
    <source>
        <dbReference type="Pfam" id="PF15259"/>
    </source>
</evidence>
<proteinExistence type="predicted"/>
<evidence type="ECO:0000313" key="8">
    <source>
        <dbReference type="RefSeq" id="XP_020660944.2"/>
    </source>
</evidence>
<accession>A0ABM5G7E4</accession>
<dbReference type="InterPro" id="IPR032768">
    <property type="entry name" value="GTSE1_N"/>
</dbReference>
<evidence type="ECO:0000256" key="4">
    <source>
        <dbReference type="ARBA" id="ARBA00023212"/>
    </source>
</evidence>
<gene>
    <name evidence="8 9" type="primary">PSRC1</name>
</gene>
<reference evidence="8 9" key="1">
    <citation type="submission" date="2025-05" db="UniProtKB">
        <authorList>
            <consortium name="RefSeq"/>
        </authorList>
    </citation>
    <scope>IDENTIFICATION</scope>
</reference>
<sequence length="432" mass="46633">MELSNEDITFITEETLEFGLLVPLDGQEEEDSAISTVEPGERCVAQAIDMNILLGESESKGREQPSQWSPLSPEKLEEVRKEANMLAEQLERCRLLEKENGSHETRLPVVPELALLPPTGFLHGGRPSPRNPRRKTFNVNNSPLKALLPTVSPETSLACVSPKARFPKGRSPSSCIVDVPSPKRLQSKSQVFNADSQLAKKAGPSWLFKASTATKSGTKKPQAPNRNSKKEMAPRVTISSATHAQESLQHLKPFPQITNRRPLGKSKGASTSNLSAENAQDPSNKGRKLVTDVEAKPRPNPVKKCLAFPKKVVSPHKAEQSGFKVMGSNASPLQAFSKPCGTTNQIQTRCMATSGLASQLPVPRATGRGVTSGRQAVPGRPSQLKSLGMPGRQGSAVPTGKKASTFQQTVPCGTPQKSRLRLPKKTVSVNSK</sequence>
<name>A0ABM5G7E4_9SAUR</name>
<feature type="region of interest" description="Disordered" evidence="5">
    <location>
        <begin position="361"/>
        <end position="432"/>
    </location>
</feature>
<keyword evidence="4" id="KW-0206">Cytoskeleton</keyword>